<keyword evidence="1" id="KW-0812">Transmembrane</keyword>
<dbReference type="AlphaFoldDB" id="A0AAN5D0Y6"/>
<dbReference type="Proteomes" id="UP001328107">
    <property type="component" value="Unassembled WGS sequence"/>
</dbReference>
<dbReference type="InterPro" id="IPR058830">
    <property type="entry name" value="LolA-like_dom_1st"/>
</dbReference>
<dbReference type="Pfam" id="PF25897">
    <property type="entry name" value="LolA_1st_nematode"/>
    <property type="match status" value="1"/>
</dbReference>
<organism evidence="4 5">
    <name type="scientific">Pristionchus mayeri</name>
    <dbReference type="NCBI Taxonomy" id="1317129"/>
    <lineage>
        <taxon>Eukaryota</taxon>
        <taxon>Metazoa</taxon>
        <taxon>Ecdysozoa</taxon>
        <taxon>Nematoda</taxon>
        <taxon>Chromadorea</taxon>
        <taxon>Rhabditida</taxon>
        <taxon>Rhabditina</taxon>
        <taxon>Diplogasteromorpha</taxon>
        <taxon>Diplogasteroidea</taxon>
        <taxon>Neodiplogasteridae</taxon>
        <taxon>Pristionchus</taxon>
    </lineage>
</organism>
<feature type="transmembrane region" description="Helical" evidence="1">
    <location>
        <begin position="558"/>
        <end position="581"/>
    </location>
</feature>
<evidence type="ECO:0000256" key="2">
    <source>
        <dbReference type="SAM" id="SignalP"/>
    </source>
</evidence>
<reference evidence="5" key="1">
    <citation type="submission" date="2022-10" db="EMBL/GenBank/DDBJ databases">
        <title>Genome assembly of Pristionchus species.</title>
        <authorList>
            <person name="Yoshida K."/>
            <person name="Sommer R.J."/>
        </authorList>
    </citation>
    <scope>NUCLEOTIDE SEQUENCE [LARGE SCALE GENOMIC DNA]</scope>
    <source>
        <strain evidence="5">RS5460</strain>
    </source>
</reference>
<comment type="caution">
    <text evidence="4">The sequence shown here is derived from an EMBL/GenBank/DDBJ whole genome shotgun (WGS) entry which is preliminary data.</text>
</comment>
<evidence type="ECO:0000313" key="4">
    <source>
        <dbReference type="EMBL" id="GMR53632.1"/>
    </source>
</evidence>
<evidence type="ECO:0000259" key="3">
    <source>
        <dbReference type="Pfam" id="PF25897"/>
    </source>
</evidence>
<sequence length="595" mass="65762">FRMFITSWGLTSFLLLLHSTIVGSTREFSNKCASKGTPSTLPHGIKIALPYKVSAIFTDWKANTTSLIEEMWHDSSYVIETSTRSAFVKWSTIGKQLLRSNETDCAVETEVKLFPLPSDISNTLLLNVSSLSGIVNSIVDRNITGYSGDYGVDSGVNRTEWKEWIGCLNVNSTSSVIAVEVVYIDDSLNLTSTSKNLSVLSIVISVYENADIDSNMSYRISFDFSPIRQPNDLHSHLEINHGIICGGLSSENISIEFPEVFEAIYSRQWLNSSVSGKVAYYHGEMIAESVIDGRAHLLNETFSNDVYLVVYHLLQGKEFVFSSSNACEMKDSGAKVSALDLFVPHNLTFTLYANFTRQKISTVEYRAPWGKDNVVEMVLHDSNLSMVSIYSKGTLESVSSFTVKDSRSGDAVDIGSLLRSCFCRYSSDHVSFLLKGVSMDKLMMWRDLKQVDEKIAARLISLQNGTTISPYRLSFLYIGDSEGGVVKDNTRVILAVADELQAPTEMTSSAFLTLLNTSLAHGISFQISDNEIWEAAKEPLTTYPSVVPSFSGYTGGSMLVLALFMVMLGAIVGSGGVYVVLRRQRISTLAYQVFE</sequence>
<accession>A0AAN5D0Y6</accession>
<proteinExistence type="predicted"/>
<dbReference type="EMBL" id="BTRK01000005">
    <property type="protein sequence ID" value="GMR53632.1"/>
    <property type="molecule type" value="Genomic_DNA"/>
</dbReference>
<keyword evidence="1" id="KW-0472">Membrane</keyword>
<keyword evidence="5" id="KW-1185">Reference proteome</keyword>
<evidence type="ECO:0000256" key="1">
    <source>
        <dbReference type="SAM" id="Phobius"/>
    </source>
</evidence>
<protein>
    <recommendedName>
        <fullName evidence="3">LolA-like domain-containing protein</fullName>
    </recommendedName>
</protein>
<feature type="domain" description="LolA-like" evidence="3">
    <location>
        <begin position="40"/>
        <end position="231"/>
    </location>
</feature>
<evidence type="ECO:0000313" key="5">
    <source>
        <dbReference type="Proteomes" id="UP001328107"/>
    </source>
</evidence>
<keyword evidence="1" id="KW-1133">Transmembrane helix</keyword>
<name>A0AAN5D0Y6_9BILA</name>
<gene>
    <name evidence="4" type="ORF">PMAYCL1PPCAC_23827</name>
</gene>
<feature type="signal peptide" evidence="2">
    <location>
        <begin position="1"/>
        <end position="24"/>
    </location>
</feature>
<feature type="chain" id="PRO_5042954050" description="LolA-like domain-containing protein" evidence="2">
    <location>
        <begin position="25"/>
        <end position="595"/>
    </location>
</feature>
<feature type="non-terminal residue" evidence="4">
    <location>
        <position position="1"/>
    </location>
</feature>
<keyword evidence="2" id="KW-0732">Signal</keyword>